<sequence>MNGEFKRIAENVPVILLQIILGPEVALVFFAGFELEHRRRGRIEQLAILADPCRETFRRPLVLVDFFAAVDADYGLVDRFDAAEIDYEIDAAGEIGSGTPADRRGIEAQDVVTARGQFAVGKIGGVGVAAAGVAEIRLE</sequence>
<keyword evidence="1" id="KW-0812">Transmembrane</keyword>
<dbReference type="EMBL" id="VSSQ01041541">
    <property type="protein sequence ID" value="MPM94997.1"/>
    <property type="molecule type" value="Genomic_DNA"/>
</dbReference>
<proteinExistence type="predicted"/>
<accession>A0A645E028</accession>
<keyword evidence="1" id="KW-1133">Transmembrane helix</keyword>
<organism evidence="2">
    <name type="scientific">bioreactor metagenome</name>
    <dbReference type="NCBI Taxonomy" id="1076179"/>
    <lineage>
        <taxon>unclassified sequences</taxon>
        <taxon>metagenomes</taxon>
        <taxon>ecological metagenomes</taxon>
    </lineage>
</organism>
<evidence type="ECO:0000313" key="2">
    <source>
        <dbReference type="EMBL" id="MPM94997.1"/>
    </source>
</evidence>
<gene>
    <name evidence="2" type="ORF">SDC9_142146</name>
</gene>
<name>A0A645E028_9ZZZZ</name>
<keyword evidence="1" id="KW-0472">Membrane</keyword>
<evidence type="ECO:0000256" key="1">
    <source>
        <dbReference type="SAM" id="Phobius"/>
    </source>
</evidence>
<comment type="caution">
    <text evidence="2">The sequence shown here is derived from an EMBL/GenBank/DDBJ whole genome shotgun (WGS) entry which is preliminary data.</text>
</comment>
<dbReference type="AlphaFoldDB" id="A0A645E028"/>
<protein>
    <submittedName>
        <fullName evidence="2">Uncharacterized protein</fullName>
    </submittedName>
</protein>
<reference evidence="2" key="1">
    <citation type="submission" date="2019-08" db="EMBL/GenBank/DDBJ databases">
        <authorList>
            <person name="Kucharzyk K."/>
            <person name="Murdoch R.W."/>
            <person name="Higgins S."/>
            <person name="Loffler F."/>
        </authorList>
    </citation>
    <scope>NUCLEOTIDE SEQUENCE</scope>
</reference>
<feature type="transmembrane region" description="Helical" evidence="1">
    <location>
        <begin position="12"/>
        <end position="33"/>
    </location>
</feature>